<feature type="transmembrane region" description="Helical" evidence="1">
    <location>
        <begin position="31"/>
        <end position="49"/>
    </location>
</feature>
<keyword evidence="1" id="KW-1133">Transmembrane helix</keyword>
<name>A0A8S5UR40_9CAUD</name>
<reference evidence="2" key="1">
    <citation type="journal article" date="2021" name="Proc. Natl. Acad. Sci. U.S.A.">
        <title>A Catalog of Tens of Thousands of Viruses from Human Metagenomes Reveals Hidden Associations with Chronic Diseases.</title>
        <authorList>
            <person name="Tisza M.J."/>
            <person name="Buck C.B."/>
        </authorList>
    </citation>
    <scope>NUCLEOTIDE SEQUENCE</scope>
    <source>
        <strain evidence="2">CtQyH19</strain>
    </source>
</reference>
<feature type="transmembrane region" description="Helical" evidence="1">
    <location>
        <begin position="7"/>
        <end position="25"/>
    </location>
</feature>
<proteinExistence type="predicted"/>
<keyword evidence="1" id="KW-0812">Transmembrane</keyword>
<dbReference type="EMBL" id="BK016121">
    <property type="protein sequence ID" value="DAF96868.1"/>
    <property type="molecule type" value="Genomic_DNA"/>
</dbReference>
<sequence length="80" mass="9610">MEKWDNIFVMLRPVSVFIIVYLFYYRDLKHGGIYAFLFTILGTIVCITLERFIKPNFAVDFIAYFITQLLFNCFFGRYLV</sequence>
<evidence type="ECO:0000256" key="1">
    <source>
        <dbReference type="SAM" id="Phobius"/>
    </source>
</evidence>
<keyword evidence="1" id="KW-0472">Membrane</keyword>
<feature type="transmembrane region" description="Helical" evidence="1">
    <location>
        <begin position="61"/>
        <end position="79"/>
    </location>
</feature>
<accession>A0A8S5UR40</accession>
<organism evidence="2">
    <name type="scientific">Podoviridae sp. ctQyH19</name>
    <dbReference type="NCBI Taxonomy" id="2825249"/>
    <lineage>
        <taxon>Viruses</taxon>
        <taxon>Duplodnaviria</taxon>
        <taxon>Heunggongvirae</taxon>
        <taxon>Uroviricota</taxon>
        <taxon>Caudoviricetes</taxon>
    </lineage>
</organism>
<protein>
    <submittedName>
        <fullName evidence="2">Uncharacterized protein</fullName>
    </submittedName>
</protein>
<evidence type="ECO:0000313" key="2">
    <source>
        <dbReference type="EMBL" id="DAF96868.1"/>
    </source>
</evidence>